<protein>
    <recommendedName>
        <fullName evidence="4">Peptidase S1 domain-containing protein</fullName>
    </recommendedName>
</protein>
<keyword evidence="2" id="KW-0472">Membrane</keyword>
<organism evidence="5 6">
    <name type="scientific">Coemansia pectinata</name>
    <dbReference type="NCBI Taxonomy" id="1052879"/>
    <lineage>
        <taxon>Eukaryota</taxon>
        <taxon>Fungi</taxon>
        <taxon>Fungi incertae sedis</taxon>
        <taxon>Zoopagomycota</taxon>
        <taxon>Kickxellomycotina</taxon>
        <taxon>Kickxellomycetes</taxon>
        <taxon>Kickxellales</taxon>
        <taxon>Kickxellaceae</taxon>
        <taxon>Coemansia</taxon>
    </lineage>
</organism>
<gene>
    <name evidence="5" type="ORF">GGI19_003085</name>
</gene>
<keyword evidence="2" id="KW-1133">Transmembrane helix</keyword>
<comment type="caution">
    <text evidence="5">The sequence shown here is derived from an EMBL/GenBank/DDBJ whole genome shotgun (WGS) entry which is preliminary data.</text>
</comment>
<dbReference type="Proteomes" id="UP001140011">
    <property type="component" value="Unassembled WGS sequence"/>
</dbReference>
<dbReference type="PROSITE" id="PS50240">
    <property type="entry name" value="TRYPSIN_DOM"/>
    <property type="match status" value="1"/>
</dbReference>
<dbReference type="Pfam" id="PF00089">
    <property type="entry name" value="Trypsin"/>
    <property type="match status" value="1"/>
</dbReference>
<feature type="chain" id="PRO_5040991152" description="Peptidase S1 domain-containing protein" evidence="3">
    <location>
        <begin position="24"/>
        <end position="488"/>
    </location>
</feature>
<sequence length="488" mass="52289">MQTRSLVASVGLFLLGLLAPVLASQTNIQQHLSKRVVGGLEARDGKYPFAVFVSSPAVTNNTGCAGAILTDQIVVTSAYCVYNLNQRKAVDPSAVTVGYGKADKSQQPRVTVQKIIFPSTYNSTSGVDDIALLQVNLTQFISSSFNRIPVYIGNVEPGDSLTFMGWGSVKQIGLAANNALNYANLTVGDDSTCGHVDLYQNSNGRAVCTRNKLTPGVAPCLGDYGGPLITYDGGIPKLVGVFSTFVIQNSNTGGALDYCGNNNTLAYYTHIGYYMSFLQEKTALSANVFTGNDPLPPATNGTNSEPGANKTSTRLSTGAIAGISVGAAVAIILICLLAYMARRNMKRGSEIRHEQQIYELGLQQLADELGGSYEPKQSSVGSIFSSSAATPLDDSGMAGRVSFGYRHLRRTVHSDLDAPFAENIPQPSEVGAELTLDTLGRTNPHTDGSARVMDYIRPRRDGKISDYYRHLLFYAEKESEETKSLISL</sequence>
<evidence type="ECO:0000313" key="6">
    <source>
        <dbReference type="Proteomes" id="UP001140011"/>
    </source>
</evidence>
<dbReference type="EMBL" id="JANBUH010000185">
    <property type="protein sequence ID" value="KAJ2753499.1"/>
    <property type="molecule type" value="Genomic_DNA"/>
</dbReference>
<name>A0A9W8H122_9FUNG</name>
<evidence type="ECO:0000256" key="1">
    <source>
        <dbReference type="ARBA" id="ARBA00023157"/>
    </source>
</evidence>
<evidence type="ECO:0000313" key="5">
    <source>
        <dbReference type="EMBL" id="KAJ2753499.1"/>
    </source>
</evidence>
<dbReference type="OrthoDB" id="6380398at2759"/>
<dbReference type="InterPro" id="IPR009003">
    <property type="entry name" value="Peptidase_S1_PA"/>
</dbReference>
<reference evidence="5" key="1">
    <citation type="submission" date="2022-07" db="EMBL/GenBank/DDBJ databases">
        <title>Phylogenomic reconstructions and comparative analyses of Kickxellomycotina fungi.</title>
        <authorList>
            <person name="Reynolds N.K."/>
            <person name="Stajich J.E."/>
            <person name="Barry K."/>
            <person name="Grigoriev I.V."/>
            <person name="Crous P."/>
            <person name="Smith M.E."/>
        </authorList>
    </citation>
    <scope>NUCLEOTIDE SEQUENCE</scope>
    <source>
        <strain evidence="5">BCRC 34297</strain>
    </source>
</reference>
<keyword evidence="3" id="KW-0732">Signal</keyword>
<feature type="transmembrane region" description="Helical" evidence="2">
    <location>
        <begin position="319"/>
        <end position="339"/>
    </location>
</feature>
<dbReference type="PANTHER" id="PTHR24253">
    <property type="entry name" value="TRANSMEMBRANE PROTEASE SERINE"/>
    <property type="match status" value="1"/>
</dbReference>
<proteinExistence type="predicted"/>
<dbReference type="AlphaFoldDB" id="A0A9W8H122"/>
<dbReference type="InterPro" id="IPR001314">
    <property type="entry name" value="Peptidase_S1A"/>
</dbReference>
<dbReference type="GO" id="GO:0004252">
    <property type="term" value="F:serine-type endopeptidase activity"/>
    <property type="evidence" value="ECO:0007669"/>
    <property type="project" value="InterPro"/>
</dbReference>
<dbReference type="PANTHER" id="PTHR24253:SF153">
    <property type="entry name" value="SERINE PROTEASE HEPSIN"/>
    <property type="match status" value="1"/>
</dbReference>
<evidence type="ECO:0000256" key="3">
    <source>
        <dbReference type="SAM" id="SignalP"/>
    </source>
</evidence>
<dbReference type="PRINTS" id="PR00722">
    <property type="entry name" value="CHYMOTRYPSIN"/>
</dbReference>
<dbReference type="SMART" id="SM00020">
    <property type="entry name" value="Tryp_SPc"/>
    <property type="match status" value="1"/>
</dbReference>
<evidence type="ECO:0000256" key="2">
    <source>
        <dbReference type="SAM" id="Phobius"/>
    </source>
</evidence>
<keyword evidence="1" id="KW-1015">Disulfide bond</keyword>
<dbReference type="InterPro" id="IPR043504">
    <property type="entry name" value="Peptidase_S1_PA_chymotrypsin"/>
</dbReference>
<feature type="signal peptide" evidence="3">
    <location>
        <begin position="1"/>
        <end position="23"/>
    </location>
</feature>
<keyword evidence="6" id="KW-1185">Reference proteome</keyword>
<feature type="domain" description="Peptidase S1" evidence="4">
    <location>
        <begin position="36"/>
        <end position="283"/>
    </location>
</feature>
<dbReference type="Gene3D" id="2.40.10.10">
    <property type="entry name" value="Trypsin-like serine proteases"/>
    <property type="match status" value="1"/>
</dbReference>
<accession>A0A9W8H122</accession>
<dbReference type="InterPro" id="IPR001254">
    <property type="entry name" value="Trypsin_dom"/>
</dbReference>
<keyword evidence="2" id="KW-0812">Transmembrane</keyword>
<dbReference type="GO" id="GO:0006508">
    <property type="term" value="P:proteolysis"/>
    <property type="evidence" value="ECO:0007669"/>
    <property type="project" value="InterPro"/>
</dbReference>
<evidence type="ECO:0000259" key="4">
    <source>
        <dbReference type="PROSITE" id="PS50240"/>
    </source>
</evidence>
<dbReference type="SUPFAM" id="SSF50494">
    <property type="entry name" value="Trypsin-like serine proteases"/>
    <property type="match status" value="1"/>
</dbReference>